<dbReference type="EMBL" id="LLZH01000310">
    <property type="protein sequence ID" value="KUL25824.1"/>
    <property type="molecule type" value="Genomic_DNA"/>
</dbReference>
<evidence type="ECO:0008006" key="3">
    <source>
        <dbReference type="Google" id="ProtNLM"/>
    </source>
</evidence>
<comment type="caution">
    <text evidence="1">The sequence shown here is derived from an EMBL/GenBank/DDBJ whole genome shotgun (WGS) entry which is preliminary data.</text>
</comment>
<name>A0A117MMQ9_9ACTN</name>
<dbReference type="OrthoDB" id="3380544at2"/>
<evidence type="ECO:0000313" key="2">
    <source>
        <dbReference type="Proteomes" id="UP000053244"/>
    </source>
</evidence>
<dbReference type="AlphaFoldDB" id="A0A117MMQ9"/>
<sequence>MELPARLRRRVSPSREHRLSLRLSDEELQQVCEAAGRAQLAPTGYAGEAAVAAAARASVAGPNVPATRAELATVQRELFAIRTALVGAVAVRDQEKCAAAVDQLDEVARRLHALLRRS</sequence>
<reference evidence="1 2" key="1">
    <citation type="submission" date="2015-10" db="EMBL/GenBank/DDBJ databases">
        <authorList>
            <person name="Gilbert D.G."/>
        </authorList>
    </citation>
    <scope>NUCLEOTIDE SEQUENCE [LARGE SCALE GENOMIC DNA]</scope>
    <source>
        <strain evidence="1 2">NRRL B-16712</strain>
    </source>
</reference>
<gene>
    <name evidence="1" type="ORF">ADL15_39645</name>
</gene>
<organism evidence="1 2">
    <name type="scientific">Actinoplanes awajinensis subsp. mycoplanecinus</name>
    <dbReference type="NCBI Taxonomy" id="135947"/>
    <lineage>
        <taxon>Bacteria</taxon>
        <taxon>Bacillati</taxon>
        <taxon>Actinomycetota</taxon>
        <taxon>Actinomycetes</taxon>
        <taxon>Micromonosporales</taxon>
        <taxon>Micromonosporaceae</taxon>
        <taxon>Actinoplanes</taxon>
    </lineage>
</organism>
<protein>
    <recommendedName>
        <fullName evidence="3">Mobilization protein</fullName>
    </recommendedName>
</protein>
<evidence type="ECO:0000313" key="1">
    <source>
        <dbReference type="EMBL" id="KUL25824.1"/>
    </source>
</evidence>
<dbReference type="Proteomes" id="UP000053244">
    <property type="component" value="Unassembled WGS sequence"/>
</dbReference>
<keyword evidence="2" id="KW-1185">Reference proteome</keyword>
<proteinExistence type="predicted"/>
<accession>A0A117MMQ9</accession>